<keyword evidence="2" id="KW-1185">Reference proteome</keyword>
<reference evidence="1" key="1">
    <citation type="submission" date="2021-08" db="EMBL/GenBank/DDBJ databases">
        <title>Novel anaerobic bacterium isolated from sea squirt in East Sea, Republic of Korea.</title>
        <authorList>
            <person name="Nguyen T.H."/>
            <person name="Li Z."/>
            <person name="Lee Y.-J."/>
            <person name="Ko J."/>
            <person name="Kim S.-G."/>
        </authorList>
    </citation>
    <scope>NUCLEOTIDE SEQUENCE</scope>
    <source>
        <strain evidence="1">KCTC 25031</strain>
    </source>
</reference>
<accession>A0AC61NGH0</accession>
<proteinExistence type="predicted"/>
<dbReference type="EMBL" id="CP081303">
    <property type="protein sequence ID" value="QZE14726.1"/>
    <property type="molecule type" value="Genomic_DNA"/>
</dbReference>
<protein>
    <submittedName>
        <fullName evidence="1">Outer membrane protein assembly factor</fullName>
    </submittedName>
</protein>
<gene>
    <name evidence="1" type="ORF">K4L44_02380</name>
</gene>
<evidence type="ECO:0000313" key="2">
    <source>
        <dbReference type="Proteomes" id="UP000826212"/>
    </source>
</evidence>
<sequence>MAIKRVLIFILLLTFSTAYAQKKRTKESRSDSVEVKEKNLRFSILGGPGYTPDFGALIGGSALFTFKIDPTDTISNRSVVPFAFAFLFNGGINLLLRPQLYINEDKIRILGRYSYINNMDNYYGVGYDVNKNIVRSDSTTSYSSQLFQFNPIVLFRLKNSDFFLGPIWDLRKNNITEPSQGVQDDPYYIEDGGTPEGVDFLTSGLGFSLSYDTRDVPSNAYSGIYFNFQFIEYANIFGSDFTFNVTDFQYSQYLKLPKFGDRSALAWLVKSTYASGDVPFTQYASVGSPFDLRGYYKGQFRDNSASALVCEYRHMLNVTPHNFVTKMLHKVGFAAWGGLGMLGPSPWDVEGWLPNYGVGLRIEVQPRMNFRMDIGHDPVVGNTLIYFNMTEAF</sequence>
<evidence type="ECO:0000313" key="1">
    <source>
        <dbReference type="EMBL" id="QZE14726.1"/>
    </source>
</evidence>
<organism evidence="1 2">
    <name type="scientific">Halosquirtibacter laminarini</name>
    <dbReference type="NCBI Taxonomy" id="3374600"/>
    <lineage>
        <taxon>Bacteria</taxon>
        <taxon>Pseudomonadati</taxon>
        <taxon>Bacteroidota</taxon>
        <taxon>Bacteroidia</taxon>
        <taxon>Marinilabiliales</taxon>
        <taxon>Prolixibacteraceae</taxon>
        <taxon>Halosquirtibacter</taxon>
    </lineage>
</organism>
<dbReference type="Proteomes" id="UP000826212">
    <property type="component" value="Chromosome"/>
</dbReference>
<name>A0AC61NGH0_9BACT</name>